<dbReference type="STRING" id="199441.BkAM31D_02300"/>
<evidence type="ECO:0000313" key="2">
    <source>
        <dbReference type="Proteomes" id="UP000193006"/>
    </source>
</evidence>
<dbReference type="AlphaFoldDB" id="A0A1X9M9C7"/>
<dbReference type="PIRSF" id="PIRSF030140">
    <property type="entry name" value="UCP030140"/>
    <property type="match status" value="1"/>
</dbReference>
<name>A0A1X9M9C7_9BACI</name>
<dbReference type="RefSeq" id="WP_066158395.1">
    <property type="nucleotide sequence ID" value="NZ_CP020814.1"/>
</dbReference>
<dbReference type="InterPro" id="IPR016947">
    <property type="entry name" value="UCP030140"/>
</dbReference>
<protein>
    <submittedName>
        <fullName evidence="1">dUTPase</fullName>
    </submittedName>
</protein>
<dbReference type="CDD" id="cd11527">
    <property type="entry name" value="NTP-PPase_dUTPase"/>
    <property type="match status" value="1"/>
</dbReference>
<dbReference type="Gene3D" id="1.10.4010.10">
    <property type="entry name" value="Type II deoxyuridine triphosphatase"/>
    <property type="match status" value="1"/>
</dbReference>
<dbReference type="Pfam" id="PF08761">
    <property type="entry name" value="dUTPase_2"/>
    <property type="match status" value="1"/>
</dbReference>
<dbReference type="Proteomes" id="UP000193006">
    <property type="component" value="Chromosome"/>
</dbReference>
<dbReference type="KEGG" id="bkw:BkAM31D_02300"/>
<dbReference type="SUPFAM" id="SSF101386">
    <property type="entry name" value="all-alpha NTP pyrophosphatases"/>
    <property type="match status" value="1"/>
</dbReference>
<proteinExistence type="predicted"/>
<sequence length="169" mass="20061">MNLQRLFEKQRELKEKIDYEGIDKYEKLTLAFIVEMGECANDWRGFKYWSRNTEPKETLLEEYVDGLHFALEKGIELLDSEEIMMLPSYSNMAIEKKRNVTEQFKMIILAAIQLEVLREESSSYLDEEYTVFLEVFLGLGEMLGFTWEQIERGYLDKNKVNHARQESGY</sequence>
<gene>
    <name evidence="1" type="ORF">BkAM31D_02300</name>
</gene>
<dbReference type="EMBL" id="CP020814">
    <property type="protein sequence ID" value="ARK28773.1"/>
    <property type="molecule type" value="Genomic_DNA"/>
</dbReference>
<accession>A0A1X9M9C7</accession>
<organism evidence="1 2">
    <name type="scientific">Halalkalibacter krulwichiae</name>
    <dbReference type="NCBI Taxonomy" id="199441"/>
    <lineage>
        <taxon>Bacteria</taxon>
        <taxon>Bacillati</taxon>
        <taxon>Bacillota</taxon>
        <taxon>Bacilli</taxon>
        <taxon>Bacillales</taxon>
        <taxon>Bacillaceae</taxon>
        <taxon>Halalkalibacter</taxon>
    </lineage>
</organism>
<keyword evidence="2" id="KW-1185">Reference proteome</keyword>
<evidence type="ECO:0000313" key="1">
    <source>
        <dbReference type="EMBL" id="ARK28773.1"/>
    </source>
</evidence>
<reference evidence="1 2" key="1">
    <citation type="submission" date="2017-04" db="EMBL/GenBank/DDBJ databases">
        <title>Bacillus krulwichiae AM31D Genome sequencing and assembly.</title>
        <authorList>
            <person name="Krulwich T.A."/>
            <person name="Anastor L."/>
            <person name="Ehrlich R."/>
            <person name="Ehrlich G.D."/>
            <person name="Janto B."/>
        </authorList>
    </citation>
    <scope>NUCLEOTIDE SEQUENCE [LARGE SCALE GENOMIC DNA]</scope>
    <source>
        <strain evidence="1 2">AM31D</strain>
    </source>
</reference>
<dbReference type="InterPro" id="IPR014871">
    <property type="entry name" value="dUTPase/dCTP_pyrophosphatase"/>
</dbReference>